<dbReference type="KEGG" id="npi:G7071_00345"/>
<evidence type="ECO:0000313" key="3">
    <source>
        <dbReference type="Proteomes" id="UP000502035"/>
    </source>
</evidence>
<evidence type="ECO:0000259" key="1">
    <source>
        <dbReference type="Pfam" id="PF07411"/>
    </source>
</evidence>
<name>A0A6G7YBR4_9ACTN</name>
<dbReference type="AlphaFoldDB" id="A0A6G7YBR4"/>
<dbReference type="InterPro" id="IPR010879">
    <property type="entry name" value="DUF1508"/>
</dbReference>
<gene>
    <name evidence="2" type="ORF">G7071_00345</name>
</gene>
<dbReference type="Gene3D" id="2.30.29.80">
    <property type="match status" value="1"/>
</dbReference>
<accession>A0A6G7YBR4</accession>
<proteinExistence type="predicted"/>
<dbReference type="Pfam" id="PF07411">
    <property type="entry name" value="DUF1508"/>
    <property type="match status" value="1"/>
</dbReference>
<reference evidence="2 3" key="1">
    <citation type="submission" date="2020-03" db="EMBL/GenBank/DDBJ databases">
        <title>Nocardioides sp. nov., isolated from fish.</title>
        <authorList>
            <person name="Hyun D.-W."/>
            <person name="Bae J.-W."/>
        </authorList>
    </citation>
    <scope>NUCLEOTIDE SEQUENCE [LARGE SCALE GENOMIC DNA]</scope>
    <source>
        <strain evidence="2 3">HDW12A</strain>
    </source>
</reference>
<dbReference type="EMBL" id="CP049866">
    <property type="protein sequence ID" value="QIK74116.1"/>
    <property type="molecule type" value="Genomic_DNA"/>
</dbReference>
<dbReference type="RefSeq" id="WP_166313639.1">
    <property type="nucleotide sequence ID" value="NZ_CP049866.1"/>
</dbReference>
<dbReference type="Proteomes" id="UP000502035">
    <property type="component" value="Chromosome"/>
</dbReference>
<sequence length="56" mass="6189">MKFKIRRSGTEFYVSFVARNGETLGHTENYQSKASALHCANLLKEQAAGAVIDDLT</sequence>
<organism evidence="2 3">
    <name type="scientific">Nocardioides piscis</name>
    <dbReference type="NCBI Taxonomy" id="2714938"/>
    <lineage>
        <taxon>Bacteria</taxon>
        <taxon>Bacillati</taxon>
        <taxon>Actinomycetota</taxon>
        <taxon>Actinomycetes</taxon>
        <taxon>Propionibacteriales</taxon>
        <taxon>Nocardioidaceae</taxon>
        <taxon>Nocardioides</taxon>
    </lineage>
</organism>
<keyword evidence="3" id="KW-1185">Reference proteome</keyword>
<evidence type="ECO:0000313" key="2">
    <source>
        <dbReference type="EMBL" id="QIK74116.1"/>
    </source>
</evidence>
<protein>
    <submittedName>
        <fullName evidence="2">DUF1508 domain-containing protein</fullName>
    </submittedName>
</protein>
<dbReference type="SUPFAM" id="SSF160113">
    <property type="entry name" value="YegP-like"/>
    <property type="match status" value="1"/>
</dbReference>
<dbReference type="InterPro" id="IPR036913">
    <property type="entry name" value="YegP-like_sf"/>
</dbReference>
<feature type="domain" description="DUF1508" evidence="1">
    <location>
        <begin position="10"/>
        <end position="54"/>
    </location>
</feature>